<organism evidence="6 7">
    <name type="scientific">Candidatus Acidiferrum panamense</name>
    <dbReference type="NCBI Taxonomy" id="2741543"/>
    <lineage>
        <taxon>Bacteria</taxon>
        <taxon>Pseudomonadati</taxon>
        <taxon>Acidobacteriota</taxon>
        <taxon>Terriglobia</taxon>
        <taxon>Candidatus Acidiferrales</taxon>
        <taxon>Candidatus Acidiferrum</taxon>
    </lineage>
</organism>
<keyword evidence="3 5" id="KW-0949">S-adenosyl-L-methionine</keyword>
<dbReference type="Proteomes" id="UP000567293">
    <property type="component" value="Unassembled WGS sequence"/>
</dbReference>
<keyword evidence="2 5" id="KW-0808">Transferase</keyword>
<keyword evidence="7" id="KW-1185">Reference proteome</keyword>
<feature type="binding site" evidence="5">
    <location>
        <position position="9"/>
    </location>
    <ligand>
        <name>S-adenosyl-L-methionine</name>
        <dbReference type="ChEBI" id="CHEBI:59789"/>
    </ligand>
</feature>
<evidence type="ECO:0000256" key="1">
    <source>
        <dbReference type="ARBA" id="ARBA00022603"/>
    </source>
</evidence>
<evidence type="ECO:0000256" key="2">
    <source>
        <dbReference type="ARBA" id="ARBA00022679"/>
    </source>
</evidence>
<proteinExistence type="inferred from homology"/>
<evidence type="ECO:0000313" key="7">
    <source>
        <dbReference type="Proteomes" id="UP000567293"/>
    </source>
</evidence>
<dbReference type="PANTHER" id="PTHR11727">
    <property type="entry name" value="DIMETHYLADENOSINE TRANSFERASE"/>
    <property type="match status" value="1"/>
</dbReference>
<dbReference type="SUPFAM" id="SSF53335">
    <property type="entry name" value="S-adenosyl-L-methionine-dependent methyltransferases"/>
    <property type="match status" value="1"/>
</dbReference>
<keyword evidence="1 5" id="KW-0489">Methyltransferase</keyword>
<dbReference type="GO" id="GO:0000179">
    <property type="term" value="F:rRNA (adenine-N6,N6-)-dimethyltransferase activity"/>
    <property type="evidence" value="ECO:0007669"/>
    <property type="project" value="UniProtKB-UniRule"/>
</dbReference>
<dbReference type="InterPro" id="IPR001737">
    <property type="entry name" value="KsgA/Erm"/>
</dbReference>
<gene>
    <name evidence="6" type="ORF">HRJ53_23905</name>
</gene>
<dbReference type="EMBL" id="JACDQQ010002309">
    <property type="protein sequence ID" value="MBA0088040.1"/>
    <property type="molecule type" value="Genomic_DNA"/>
</dbReference>
<dbReference type="PROSITE" id="PS51689">
    <property type="entry name" value="SAM_RNA_A_N6_MT"/>
    <property type="match status" value="1"/>
</dbReference>
<evidence type="ECO:0000256" key="5">
    <source>
        <dbReference type="PROSITE-ProRule" id="PRU01026"/>
    </source>
</evidence>
<dbReference type="PANTHER" id="PTHR11727:SF7">
    <property type="entry name" value="DIMETHYLADENOSINE TRANSFERASE-RELATED"/>
    <property type="match status" value="1"/>
</dbReference>
<sequence>MPRPKLGQHFLIQNSILERIAVTACPTPEDLVVEIGPGRGALTQRLLRRAARVVAVELDPSLVEHL</sequence>
<dbReference type="Gene3D" id="3.40.50.150">
    <property type="entry name" value="Vaccinia Virus protein VP39"/>
    <property type="match status" value="1"/>
</dbReference>
<dbReference type="PROSITE" id="PS01131">
    <property type="entry name" value="RRNA_A_DIMETH"/>
    <property type="match status" value="1"/>
</dbReference>
<keyword evidence="4 5" id="KW-0694">RNA-binding</keyword>
<dbReference type="CDD" id="cd02440">
    <property type="entry name" value="AdoMet_MTases"/>
    <property type="match status" value="1"/>
</dbReference>
<dbReference type="GO" id="GO:0003723">
    <property type="term" value="F:RNA binding"/>
    <property type="evidence" value="ECO:0007669"/>
    <property type="project" value="UniProtKB-UniRule"/>
</dbReference>
<evidence type="ECO:0000256" key="4">
    <source>
        <dbReference type="ARBA" id="ARBA00022884"/>
    </source>
</evidence>
<accession>A0A7V8NUZ3</accession>
<evidence type="ECO:0000313" key="6">
    <source>
        <dbReference type="EMBL" id="MBA0088040.1"/>
    </source>
</evidence>
<feature type="binding site" evidence="5">
    <location>
        <position position="57"/>
    </location>
    <ligand>
        <name>S-adenosyl-L-methionine</name>
        <dbReference type="ChEBI" id="CHEBI:59789"/>
    </ligand>
</feature>
<dbReference type="AlphaFoldDB" id="A0A7V8NUZ3"/>
<comment type="caution">
    <text evidence="6">The sequence shown here is derived from an EMBL/GenBank/DDBJ whole genome shotgun (WGS) entry which is preliminary data.</text>
</comment>
<dbReference type="InterPro" id="IPR020596">
    <property type="entry name" value="rRNA_Ade_Mease_Trfase_CS"/>
</dbReference>
<feature type="non-terminal residue" evidence="6">
    <location>
        <position position="66"/>
    </location>
</feature>
<dbReference type="Pfam" id="PF00398">
    <property type="entry name" value="RrnaAD"/>
    <property type="match status" value="1"/>
</dbReference>
<dbReference type="InterPro" id="IPR029063">
    <property type="entry name" value="SAM-dependent_MTases_sf"/>
</dbReference>
<feature type="binding site" evidence="5">
    <location>
        <position position="36"/>
    </location>
    <ligand>
        <name>S-adenosyl-L-methionine</name>
        <dbReference type="ChEBI" id="CHEBI:59789"/>
    </ligand>
</feature>
<comment type="caution">
    <text evidence="5">Lacks conserved residue(s) required for the propagation of feature annotation.</text>
</comment>
<evidence type="ECO:0000256" key="3">
    <source>
        <dbReference type="ARBA" id="ARBA00022691"/>
    </source>
</evidence>
<comment type="similarity">
    <text evidence="5">Belongs to the class I-like SAM-binding methyltransferase superfamily. rRNA adenine N(6)-methyltransferase family.</text>
</comment>
<name>A0A7V8NUZ3_9BACT</name>
<protein>
    <submittedName>
        <fullName evidence="6">Ribosomal RNA small subunit methyltransferase A</fullName>
    </submittedName>
</protein>
<feature type="binding site" evidence="5">
    <location>
        <position position="11"/>
    </location>
    <ligand>
        <name>S-adenosyl-L-methionine</name>
        <dbReference type="ChEBI" id="CHEBI:59789"/>
    </ligand>
</feature>
<reference evidence="6" key="1">
    <citation type="submission" date="2020-06" db="EMBL/GenBank/DDBJ databases">
        <title>Legume-microbial interactions unlock mineral nutrients during tropical forest succession.</title>
        <authorList>
            <person name="Epihov D.Z."/>
        </authorList>
    </citation>
    <scope>NUCLEOTIDE SEQUENCE [LARGE SCALE GENOMIC DNA]</scope>
    <source>
        <strain evidence="6">Pan2503</strain>
    </source>
</reference>